<organism evidence="2 3">
    <name type="scientific">Halorubrum ezzemoulense</name>
    <name type="common">Halorubrum chaoviator</name>
    <dbReference type="NCBI Taxonomy" id="337243"/>
    <lineage>
        <taxon>Archaea</taxon>
        <taxon>Methanobacteriati</taxon>
        <taxon>Methanobacteriota</taxon>
        <taxon>Stenosarchaea group</taxon>
        <taxon>Halobacteria</taxon>
        <taxon>Halobacteriales</taxon>
        <taxon>Haloferacaceae</taxon>
        <taxon>Halorubrum</taxon>
    </lineage>
</organism>
<keyword evidence="3" id="KW-1185">Reference proteome</keyword>
<keyword evidence="1" id="KW-1133">Transmembrane helix</keyword>
<name>A0ABT4Z7W4_HALEZ</name>
<evidence type="ECO:0000313" key="3">
    <source>
        <dbReference type="Proteomes" id="UP001210528"/>
    </source>
</evidence>
<keyword evidence="1" id="KW-0812">Transmembrane</keyword>
<comment type="caution">
    <text evidence="2">The sequence shown here is derived from an EMBL/GenBank/DDBJ whole genome shotgun (WGS) entry which is preliminary data.</text>
</comment>
<feature type="transmembrane region" description="Helical" evidence="1">
    <location>
        <begin position="6"/>
        <end position="27"/>
    </location>
</feature>
<sequence length="46" mass="4980">MIDWLFVVGMAVYSTIVFCVGFLSGLWTAAGIEAGLFDEFDGDEDA</sequence>
<gene>
    <name evidence="2" type="ORF">PM085_18750</name>
</gene>
<evidence type="ECO:0000313" key="2">
    <source>
        <dbReference type="EMBL" id="MDB2294253.1"/>
    </source>
</evidence>
<accession>A0ABT4Z7W4</accession>
<dbReference type="RefSeq" id="WP_271970667.1">
    <property type="nucleotide sequence ID" value="NZ_JAQLUK010000074.1"/>
</dbReference>
<proteinExistence type="predicted"/>
<evidence type="ECO:0000256" key="1">
    <source>
        <dbReference type="SAM" id="Phobius"/>
    </source>
</evidence>
<dbReference type="EMBL" id="JAQLUK010000074">
    <property type="protein sequence ID" value="MDB2294253.1"/>
    <property type="molecule type" value="Genomic_DNA"/>
</dbReference>
<keyword evidence="1" id="KW-0472">Membrane</keyword>
<reference evidence="2 3" key="1">
    <citation type="submission" date="2023-01" db="EMBL/GenBank/DDBJ databases">
        <title>Halorubrum ezzemoulense from Santa Pola, Spain.</title>
        <authorList>
            <person name="Feng Y."/>
            <person name="Louyakis A.S."/>
            <person name="Gogarten J.P."/>
        </authorList>
    </citation>
    <scope>NUCLEOTIDE SEQUENCE [LARGE SCALE GENOMIC DNA]</scope>
    <source>
        <strain evidence="2 3">AMM015</strain>
    </source>
</reference>
<dbReference type="Proteomes" id="UP001210528">
    <property type="component" value="Unassembled WGS sequence"/>
</dbReference>
<protein>
    <submittedName>
        <fullName evidence="2">Uncharacterized protein</fullName>
    </submittedName>
</protein>